<dbReference type="PANTHER" id="PTHR43172">
    <property type="entry name" value="ADENYLOSUCCINATE LYASE"/>
    <property type="match status" value="1"/>
</dbReference>
<evidence type="ECO:0000313" key="4">
    <source>
        <dbReference type="Proteomes" id="UP000235803"/>
    </source>
</evidence>
<keyword evidence="1 3" id="KW-0456">Lyase</keyword>
<dbReference type="InterPro" id="IPR019468">
    <property type="entry name" value="AdenyloSucc_lyase_C"/>
</dbReference>
<dbReference type="PRINTS" id="PR00149">
    <property type="entry name" value="FUMRATELYASE"/>
</dbReference>
<dbReference type="UniPathway" id="UPA00074">
    <property type="reaction ID" value="UER00132"/>
</dbReference>
<dbReference type="Gene3D" id="1.20.200.10">
    <property type="entry name" value="Fumarase/aspartase (Central domain)"/>
    <property type="match status" value="1"/>
</dbReference>
<protein>
    <submittedName>
        <fullName evidence="3">Adenylosuccinate lyase</fullName>
    </submittedName>
</protein>
<dbReference type="InterPro" id="IPR008948">
    <property type="entry name" value="L-Aspartase-like"/>
</dbReference>
<dbReference type="SUPFAM" id="SSF48557">
    <property type="entry name" value="L-aspartase-like"/>
    <property type="match status" value="1"/>
</dbReference>
<dbReference type="Pfam" id="PF10397">
    <property type="entry name" value="ADSL_C"/>
    <property type="match status" value="1"/>
</dbReference>
<evidence type="ECO:0000313" key="3">
    <source>
        <dbReference type="EMBL" id="PMR78824.1"/>
    </source>
</evidence>
<dbReference type="AlphaFoldDB" id="A0A2N7UEE2"/>
<dbReference type="PROSITE" id="PS00163">
    <property type="entry name" value="FUMARATE_LYASES"/>
    <property type="match status" value="1"/>
</dbReference>
<dbReference type="NCBIfam" id="TIGR00928">
    <property type="entry name" value="purB"/>
    <property type="match status" value="1"/>
</dbReference>
<evidence type="ECO:0000259" key="2">
    <source>
        <dbReference type="SMART" id="SM00998"/>
    </source>
</evidence>
<dbReference type="EMBL" id="PNRF01000001">
    <property type="protein sequence ID" value="PMR78824.1"/>
    <property type="molecule type" value="Genomic_DNA"/>
</dbReference>
<keyword evidence="4" id="KW-1185">Reference proteome</keyword>
<comment type="caution">
    <text evidence="3">The sequence shown here is derived from an EMBL/GenBank/DDBJ whole genome shotgun (WGS) entry which is preliminary data.</text>
</comment>
<dbReference type="FunFam" id="1.20.200.10:FF:000014">
    <property type="entry name" value="3-carboxy-cis,cis-muconate cycloisomerase"/>
    <property type="match status" value="1"/>
</dbReference>
<accession>A0A2N7UEE2</accession>
<dbReference type="InterPro" id="IPR004769">
    <property type="entry name" value="Pur_lyase"/>
</dbReference>
<gene>
    <name evidence="3" type="primary">purB</name>
    <name evidence="3" type="ORF">C1H69_00425</name>
</gene>
<dbReference type="GO" id="GO:0044208">
    <property type="term" value="P:'de novo' AMP biosynthetic process"/>
    <property type="evidence" value="ECO:0007669"/>
    <property type="project" value="UniProtKB-UniPathway"/>
</dbReference>
<feature type="domain" description="Adenylosuccinate lyase C-terminal" evidence="2">
    <location>
        <begin position="365"/>
        <end position="444"/>
    </location>
</feature>
<proteinExistence type="predicted"/>
<reference evidence="3 4" key="1">
    <citation type="submission" date="2018-01" db="EMBL/GenBank/DDBJ databases">
        <title>Halomonas endophytica sp. nov., isolated from storage liquid in the stems of Populus euphratica.</title>
        <authorList>
            <person name="Chen C."/>
        </authorList>
    </citation>
    <scope>NUCLEOTIDE SEQUENCE [LARGE SCALE GENOMIC DNA]</scope>
    <source>
        <strain evidence="3 4">MC28</strain>
    </source>
</reference>
<organism evidence="3 4">
    <name type="scientific">Billgrantia endophytica</name>
    <dbReference type="NCBI Taxonomy" id="2033802"/>
    <lineage>
        <taxon>Bacteria</taxon>
        <taxon>Pseudomonadati</taxon>
        <taxon>Pseudomonadota</taxon>
        <taxon>Gammaproteobacteria</taxon>
        <taxon>Oceanospirillales</taxon>
        <taxon>Halomonadaceae</taxon>
        <taxon>Billgrantia</taxon>
    </lineage>
</organism>
<sequence length="458" mass="50882">MTISVFDMTTMQHLWSTPEVREIFSESNKLQKWLDFEAALARTQAKLGIIPESVAREITESAKVELLDIGAMAAEIRRVKHTVVPFLKEIQRHLSKEAAEYLHYGATTQDVVDTGLVLQLHQAHTIIKDLVADIGQELLRLAIEHRDTIMVGRTHGVQALPITFGHKCAIWLDEMARHAERLKQCEQRVFVVMAVGAVGSQASYGSKATELEKGIASELGLAASDISWAPSRDRLAEYTNLLALIAGTLGKIGNELFNLQRNEFAEIEEGFTEGKLGSSTMPHKRNPVAAENVAMLSRSVRYNAAMMVEAMVQEHERDGIAWKSEWKAIPETVLVTSAALFQTVNLLKDLRIDAPRMMRNMAIMKGYLLSEKVMLELGKKVGKSTAHEWLYEASMLGIENGLSFADSLAANHEISGTFSASEIEDMTRPELYLGTIGDQIDKVVAREKQANWLRPSGT</sequence>
<dbReference type="RefSeq" id="WP_102651502.1">
    <property type="nucleotide sequence ID" value="NZ_PNRF01000001.1"/>
</dbReference>
<dbReference type="Proteomes" id="UP000235803">
    <property type="component" value="Unassembled WGS sequence"/>
</dbReference>
<dbReference type="SMART" id="SM00998">
    <property type="entry name" value="ADSL_C"/>
    <property type="match status" value="1"/>
</dbReference>
<dbReference type="GO" id="GO:0005829">
    <property type="term" value="C:cytosol"/>
    <property type="evidence" value="ECO:0007669"/>
    <property type="project" value="TreeGrafter"/>
</dbReference>
<dbReference type="GO" id="GO:0006189">
    <property type="term" value="P:'de novo' IMP biosynthetic process"/>
    <property type="evidence" value="ECO:0007669"/>
    <property type="project" value="UniProtKB-UniPathway"/>
</dbReference>
<dbReference type="GO" id="GO:0004018">
    <property type="term" value="F:N6-(1,2-dicarboxyethyl)AMP AMP-lyase (fumarate-forming) activity"/>
    <property type="evidence" value="ECO:0007669"/>
    <property type="project" value="InterPro"/>
</dbReference>
<dbReference type="OrthoDB" id="9768878at2"/>
<dbReference type="InterPro" id="IPR000362">
    <property type="entry name" value="Fumarate_lyase_fam"/>
</dbReference>
<dbReference type="GO" id="GO:0070626">
    <property type="term" value="F:(S)-2-(5-amino-1-(5-phospho-D-ribosyl)imidazole-4-carboxamido) succinate lyase (fumarate-forming) activity"/>
    <property type="evidence" value="ECO:0007669"/>
    <property type="project" value="TreeGrafter"/>
</dbReference>
<dbReference type="PANTHER" id="PTHR43172:SF1">
    <property type="entry name" value="ADENYLOSUCCINATE LYASE"/>
    <property type="match status" value="1"/>
</dbReference>
<dbReference type="Pfam" id="PF00206">
    <property type="entry name" value="Lyase_1"/>
    <property type="match status" value="1"/>
</dbReference>
<evidence type="ECO:0000256" key="1">
    <source>
        <dbReference type="ARBA" id="ARBA00023239"/>
    </source>
</evidence>
<dbReference type="Gene3D" id="1.10.40.30">
    <property type="entry name" value="Fumarase/aspartase (C-terminal domain)"/>
    <property type="match status" value="1"/>
</dbReference>
<name>A0A2N7UEE2_9GAMM</name>
<dbReference type="InterPro" id="IPR020557">
    <property type="entry name" value="Fumarate_lyase_CS"/>
</dbReference>
<dbReference type="CDD" id="cd01597">
    <property type="entry name" value="pCLME"/>
    <property type="match status" value="1"/>
</dbReference>
<dbReference type="InterPro" id="IPR022761">
    <property type="entry name" value="Fumarate_lyase_N"/>
</dbReference>
<dbReference type="UniPathway" id="UPA00075">
    <property type="reaction ID" value="UER00336"/>
</dbReference>
<dbReference type="PRINTS" id="PR00145">
    <property type="entry name" value="ARGSUCLYASE"/>
</dbReference>